<dbReference type="OrthoDB" id="3034621at2759"/>
<feature type="compositionally biased region" description="Basic residues" evidence="1">
    <location>
        <begin position="45"/>
        <end position="54"/>
    </location>
</feature>
<feature type="compositionally biased region" description="Basic and acidic residues" evidence="1">
    <location>
        <begin position="26"/>
        <end position="41"/>
    </location>
</feature>
<proteinExistence type="predicted"/>
<organism evidence="2 3">
    <name type="scientific">Dendrothele bispora (strain CBS 962.96)</name>
    <dbReference type="NCBI Taxonomy" id="1314807"/>
    <lineage>
        <taxon>Eukaryota</taxon>
        <taxon>Fungi</taxon>
        <taxon>Dikarya</taxon>
        <taxon>Basidiomycota</taxon>
        <taxon>Agaricomycotina</taxon>
        <taxon>Agaricomycetes</taxon>
        <taxon>Agaricomycetidae</taxon>
        <taxon>Agaricales</taxon>
        <taxon>Agaricales incertae sedis</taxon>
        <taxon>Dendrothele</taxon>
    </lineage>
</organism>
<dbReference type="Proteomes" id="UP000297245">
    <property type="component" value="Unassembled WGS sequence"/>
</dbReference>
<sequence>MFSSPTPAPGSRTIAANALRGAGLIGRDRDANMRDATDRPGGRKGSSKIRSHRPRPIDAFKEAPGSSKTVIVSIP</sequence>
<reference evidence="2 3" key="1">
    <citation type="journal article" date="2019" name="Nat. Ecol. Evol.">
        <title>Megaphylogeny resolves global patterns of mushroom evolution.</title>
        <authorList>
            <person name="Varga T."/>
            <person name="Krizsan K."/>
            <person name="Foldi C."/>
            <person name="Dima B."/>
            <person name="Sanchez-Garcia M."/>
            <person name="Sanchez-Ramirez S."/>
            <person name="Szollosi G.J."/>
            <person name="Szarkandi J.G."/>
            <person name="Papp V."/>
            <person name="Albert L."/>
            <person name="Andreopoulos W."/>
            <person name="Angelini C."/>
            <person name="Antonin V."/>
            <person name="Barry K.W."/>
            <person name="Bougher N.L."/>
            <person name="Buchanan P."/>
            <person name="Buyck B."/>
            <person name="Bense V."/>
            <person name="Catcheside P."/>
            <person name="Chovatia M."/>
            <person name="Cooper J."/>
            <person name="Damon W."/>
            <person name="Desjardin D."/>
            <person name="Finy P."/>
            <person name="Geml J."/>
            <person name="Haridas S."/>
            <person name="Hughes K."/>
            <person name="Justo A."/>
            <person name="Karasinski D."/>
            <person name="Kautmanova I."/>
            <person name="Kiss B."/>
            <person name="Kocsube S."/>
            <person name="Kotiranta H."/>
            <person name="LaButti K.M."/>
            <person name="Lechner B.E."/>
            <person name="Liimatainen K."/>
            <person name="Lipzen A."/>
            <person name="Lukacs Z."/>
            <person name="Mihaltcheva S."/>
            <person name="Morgado L.N."/>
            <person name="Niskanen T."/>
            <person name="Noordeloos M.E."/>
            <person name="Ohm R.A."/>
            <person name="Ortiz-Santana B."/>
            <person name="Ovrebo C."/>
            <person name="Racz N."/>
            <person name="Riley R."/>
            <person name="Savchenko A."/>
            <person name="Shiryaev A."/>
            <person name="Soop K."/>
            <person name="Spirin V."/>
            <person name="Szebenyi C."/>
            <person name="Tomsovsky M."/>
            <person name="Tulloss R.E."/>
            <person name="Uehling J."/>
            <person name="Grigoriev I.V."/>
            <person name="Vagvolgyi C."/>
            <person name="Papp T."/>
            <person name="Martin F.M."/>
            <person name="Miettinen O."/>
            <person name="Hibbett D.S."/>
            <person name="Nagy L.G."/>
        </authorList>
    </citation>
    <scope>NUCLEOTIDE SEQUENCE [LARGE SCALE GENOMIC DNA]</scope>
    <source>
        <strain evidence="2 3">CBS 962.96</strain>
    </source>
</reference>
<keyword evidence="3" id="KW-1185">Reference proteome</keyword>
<gene>
    <name evidence="2" type="ORF">K435DRAFT_656011</name>
</gene>
<evidence type="ECO:0000256" key="1">
    <source>
        <dbReference type="SAM" id="MobiDB-lite"/>
    </source>
</evidence>
<accession>A0A4S8MFY2</accession>
<dbReference type="AlphaFoldDB" id="A0A4S8MFY2"/>
<protein>
    <submittedName>
        <fullName evidence="2">Uncharacterized protein</fullName>
    </submittedName>
</protein>
<evidence type="ECO:0000313" key="3">
    <source>
        <dbReference type="Proteomes" id="UP000297245"/>
    </source>
</evidence>
<name>A0A4S8MFY2_DENBC</name>
<feature type="compositionally biased region" description="Polar residues" evidence="1">
    <location>
        <begin position="66"/>
        <end position="75"/>
    </location>
</feature>
<evidence type="ECO:0000313" key="2">
    <source>
        <dbReference type="EMBL" id="THV01014.1"/>
    </source>
</evidence>
<dbReference type="EMBL" id="ML179095">
    <property type="protein sequence ID" value="THV01014.1"/>
    <property type="molecule type" value="Genomic_DNA"/>
</dbReference>
<feature type="region of interest" description="Disordered" evidence="1">
    <location>
        <begin position="20"/>
        <end position="75"/>
    </location>
</feature>